<name>A0A3E3E463_9FIRM</name>
<feature type="domain" description="Peptidase C51" evidence="1">
    <location>
        <begin position="19"/>
        <end position="91"/>
    </location>
</feature>
<sequence length="155" mass="16880">MAGSFQEFYDSHIGKAYDKDGVYGAQCVDGLIEYLQWLGYGWVSGNAYDIYVNRNSNGLMNYCDEVSGALQNGDILFYGPSSGNPYGHVGMYYNGGVMGQNQNTDGSGGPFNVIYPYNGVSNPYVGAVRPKCYSQSNKKLQITCVCGFIVSAKFV</sequence>
<evidence type="ECO:0000313" key="2">
    <source>
        <dbReference type="EMBL" id="RGD76346.1"/>
    </source>
</evidence>
<dbReference type="Pfam" id="PF05257">
    <property type="entry name" value="CHAP"/>
    <property type="match status" value="1"/>
</dbReference>
<dbReference type="Gene3D" id="3.90.1720.10">
    <property type="entry name" value="endopeptidase domain like (from Nostoc punctiforme)"/>
    <property type="match status" value="1"/>
</dbReference>
<dbReference type="SUPFAM" id="SSF54001">
    <property type="entry name" value="Cysteine proteinases"/>
    <property type="match status" value="1"/>
</dbReference>
<evidence type="ECO:0000313" key="3">
    <source>
        <dbReference type="Proteomes" id="UP000260721"/>
    </source>
</evidence>
<reference evidence="2 3" key="1">
    <citation type="submission" date="2018-08" db="EMBL/GenBank/DDBJ databases">
        <title>A genome reference for cultivated species of the human gut microbiota.</title>
        <authorList>
            <person name="Zou Y."/>
            <person name="Xue W."/>
            <person name="Luo G."/>
        </authorList>
    </citation>
    <scope>NUCLEOTIDE SEQUENCE [LARGE SCALE GENOMIC DNA]</scope>
    <source>
        <strain evidence="2 3">TF08-11</strain>
    </source>
</reference>
<protein>
    <submittedName>
        <fullName evidence="2">CHAP domain-containing protein</fullName>
    </submittedName>
</protein>
<dbReference type="AlphaFoldDB" id="A0A3E3E463"/>
<dbReference type="InterPro" id="IPR007921">
    <property type="entry name" value="CHAP_dom"/>
</dbReference>
<dbReference type="EMBL" id="QUSK01000013">
    <property type="protein sequence ID" value="RGD76346.1"/>
    <property type="molecule type" value="Genomic_DNA"/>
</dbReference>
<gene>
    <name evidence="2" type="ORF">DXC78_06550</name>
</gene>
<organism evidence="2 3">
    <name type="scientific">Faecalicoccus pleomorphus</name>
    <dbReference type="NCBI Taxonomy" id="1323"/>
    <lineage>
        <taxon>Bacteria</taxon>
        <taxon>Bacillati</taxon>
        <taxon>Bacillota</taxon>
        <taxon>Erysipelotrichia</taxon>
        <taxon>Erysipelotrichales</taxon>
        <taxon>Erysipelotrichaceae</taxon>
        <taxon>Faecalicoccus</taxon>
    </lineage>
</organism>
<proteinExistence type="predicted"/>
<dbReference type="Proteomes" id="UP000260721">
    <property type="component" value="Unassembled WGS sequence"/>
</dbReference>
<dbReference type="RefSeq" id="WP_117446284.1">
    <property type="nucleotide sequence ID" value="NZ_JAQEYH010000003.1"/>
</dbReference>
<accession>A0A3E3E463</accession>
<evidence type="ECO:0000259" key="1">
    <source>
        <dbReference type="Pfam" id="PF05257"/>
    </source>
</evidence>
<dbReference type="InterPro" id="IPR038765">
    <property type="entry name" value="Papain-like_cys_pep_sf"/>
</dbReference>
<comment type="caution">
    <text evidence="2">The sequence shown here is derived from an EMBL/GenBank/DDBJ whole genome shotgun (WGS) entry which is preliminary data.</text>
</comment>